<evidence type="ECO:0000256" key="1">
    <source>
        <dbReference type="SAM" id="Coils"/>
    </source>
</evidence>
<dbReference type="PROSITE" id="PS50888">
    <property type="entry name" value="BHLH"/>
    <property type="match status" value="1"/>
</dbReference>
<dbReference type="InterPro" id="IPR036638">
    <property type="entry name" value="HLH_DNA-bd_sf"/>
</dbReference>
<organism evidence="4 5">
    <name type="scientific">Rhynocoris fuscipes</name>
    <dbReference type="NCBI Taxonomy" id="488301"/>
    <lineage>
        <taxon>Eukaryota</taxon>
        <taxon>Metazoa</taxon>
        <taxon>Ecdysozoa</taxon>
        <taxon>Arthropoda</taxon>
        <taxon>Hexapoda</taxon>
        <taxon>Insecta</taxon>
        <taxon>Pterygota</taxon>
        <taxon>Neoptera</taxon>
        <taxon>Paraneoptera</taxon>
        <taxon>Hemiptera</taxon>
        <taxon>Heteroptera</taxon>
        <taxon>Panheteroptera</taxon>
        <taxon>Cimicomorpha</taxon>
        <taxon>Reduviidae</taxon>
        <taxon>Harpactorinae</taxon>
        <taxon>Harpactorini</taxon>
        <taxon>Rhynocoris</taxon>
    </lineage>
</organism>
<dbReference type="InterPro" id="IPR050433">
    <property type="entry name" value="Myc_transcription_factors"/>
</dbReference>
<evidence type="ECO:0000313" key="5">
    <source>
        <dbReference type="Proteomes" id="UP001461498"/>
    </source>
</evidence>
<gene>
    <name evidence="4" type="ORF">O3M35_002333</name>
</gene>
<name>A0AAW1CL10_9HEMI</name>
<dbReference type="AlphaFoldDB" id="A0AAW1CL10"/>
<reference evidence="4 5" key="1">
    <citation type="submission" date="2022-12" db="EMBL/GenBank/DDBJ databases">
        <title>Chromosome-level genome assembly of true bugs.</title>
        <authorList>
            <person name="Ma L."/>
            <person name="Li H."/>
        </authorList>
    </citation>
    <scope>NUCLEOTIDE SEQUENCE [LARGE SCALE GENOMIC DNA]</scope>
    <source>
        <strain evidence="4">Lab_2022b</strain>
    </source>
</reference>
<dbReference type="SUPFAM" id="SSF47459">
    <property type="entry name" value="HLH, helix-loop-helix DNA-binding domain"/>
    <property type="match status" value="1"/>
</dbReference>
<accession>A0AAW1CL10</accession>
<protein>
    <recommendedName>
        <fullName evidence="3">BHLH domain-containing protein</fullName>
    </recommendedName>
</protein>
<evidence type="ECO:0000313" key="4">
    <source>
        <dbReference type="EMBL" id="KAK9499264.1"/>
    </source>
</evidence>
<dbReference type="Proteomes" id="UP001461498">
    <property type="component" value="Unassembled WGS sequence"/>
</dbReference>
<feature type="domain" description="BHLH" evidence="3">
    <location>
        <begin position="322"/>
        <end position="375"/>
    </location>
</feature>
<sequence length="433" mass="50769">MFECNKNTIIMEDHVCCSQVMVPTLIVVKEEPIWKLAKNGKSVDRVSFVADEEPELEWTISNDVDVGEDPLLISDIEESSLSTDNSISSSSNDGCTIKDFPQVKEEKRYFADISQLNDDDNSDEDKDDLDYEVAELLKQNNDLFNDLQKDEIKLNEEPVIKEENESIDKDDEDFDRYDEEQIDIESLDNNESNDELKFKTIFQGFIENVEDRSINKDSVNSNKRKTKDSRKISKTSSEKYSLRKTRRTLKRYSPVDFSETIERSYKKQKVNNNKNNKNSADRNLNKNESPSLRNDLIHFVRKMKLENPNNNKIHDIEFKYENKRNWHNKLEKHRRSIIAELFNTLVNEFPSRLRVSAKMAKVKVLNTAVDYISELIDRNVYLEKVLDALKEKQSLLKNKFEEMNRSNGNISKSVPLKIQRHGNEWKIKKNHLR</sequence>
<evidence type="ECO:0000256" key="2">
    <source>
        <dbReference type="SAM" id="MobiDB-lite"/>
    </source>
</evidence>
<dbReference type="InterPro" id="IPR011598">
    <property type="entry name" value="bHLH_dom"/>
</dbReference>
<dbReference type="PANTHER" id="PTHR45851">
    <property type="entry name" value="MYC PROTO-ONCOGENE"/>
    <property type="match status" value="1"/>
</dbReference>
<feature type="coiled-coil region" evidence="1">
    <location>
        <begin position="372"/>
        <end position="406"/>
    </location>
</feature>
<feature type="region of interest" description="Disordered" evidence="2">
    <location>
        <begin position="267"/>
        <end position="290"/>
    </location>
</feature>
<feature type="region of interest" description="Disordered" evidence="2">
    <location>
        <begin position="217"/>
        <end position="240"/>
    </location>
</feature>
<dbReference type="GO" id="GO:0046983">
    <property type="term" value="F:protein dimerization activity"/>
    <property type="evidence" value="ECO:0007669"/>
    <property type="project" value="InterPro"/>
</dbReference>
<proteinExistence type="predicted"/>
<keyword evidence="1" id="KW-0175">Coiled coil</keyword>
<dbReference type="Pfam" id="PF00010">
    <property type="entry name" value="HLH"/>
    <property type="match status" value="1"/>
</dbReference>
<evidence type="ECO:0000259" key="3">
    <source>
        <dbReference type="PROSITE" id="PS50888"/>
    </source>
</evidence>
<comment type="caution">
    <text evidence="4">The sequence shown here is derived from an EMBL/GenBank/DDBJ whole genome shotgun (WGS) entry which is preliminary data.</text>
</comment>
<dbReference type="Gene3D" id="4.10.280.10">
    <property type="entry name" value="Helix-loop-helix DNA-binding domain"/>
    <property type="match status" value="1"/>
</dbReference>
<dbReference type="EMBL" id="JAPXFL010000011">
    <property type="protein sequence ID" value="KAK9499264.1"/>
    <property type="molecule type" value="Genomic_DNA"/>
</dbReference>
<keyword evidence="5" id="KW-1185">Reference proteome</keyword>